<protein>
    <submittedName>
        <fullName evidence="1">Uncharacterized protein</fullName>
    </submittedName>
</protein>
<dbReference type="AlphaFoldDB" id="A0A0F9RZN3"/>
<dbReference type="EMBL" id="LAZR01000700">
    <property type="protein sequence ID" value="KKN60279.1"/>
    <property type="molecule type" value="Genomic_DNA"/>
</dbReference>
<sequence length="113" mass="13153">MSRRNRKSGRRTGAAYVLPQVGITTDGKRIIGGVYEFHETYGMPLQGLFCWLADRDMVPDWINFYHEACRNNMKHDRIMTKLRDPLEDAWGTEFADVVCDTLTKWKALQNQDI</sequence>
<name>A0A0F9RZN3_9ZZZZ</name>
<organism evidence="1">
    <name type="scientific">marine sediment metagenome</name>
    <dbReference type="NCBI Taxonomy" id="412755"/>
    <lineage>
        <taxon>unclassified sequences</taxon>
        <taxon>metagenomes</taxon>
        <taxon>ecological metagenomes</taxon>
    </lineage>
</organism>
<comment type="caution">
    <text evidence="1">The sequence shown here is derived from an EMBL/GenBank/DDBJ whole genome shotgun (WGS) entry which is preliminary data.</text>
</comment>
<evidence type="ECO:0000313" key="1">
    <source>
        <dbReference type="EMBL" id="KKN60279.1"/>
    </source>
</evidence>
<gene>
    <name evidence="1" type="ORF">LCGC14_0533290</name>
</gene>
<reference evidence="1" key="1">
    <citation type="journal article" date="2015" name="Nature">
        <title>Complex archaea that bridge the gap between prokaryotes and eukaryotes.</title>
        <authorList>
            <person name="Spang A."/>
            <person name="Saw J.H."/>
            <person name="Jorgensen S.L."/>
            <person name="Zaremba-Niedzwiedzka K."/>
            <person name="Martijn J."/>
            <person name="Lind A.E."/>
            <person name="van Eijk R."/>
            <person name="Schleper C."/>
            <person name="Guy L."/>
            <person name="Ettema T.J."/>
        </authorList>
    </citation>
    <scope>NUCLEOTIDE SEQUENCE</scope>
</reference>
<accession>A0A0F9RZN3</accession>
<proteinExistence type="predicted"/>